<dbReference type="InterPro" id="IPR040694">
    <property type="entry name" value="UGGT_TRXL_2"/>
</dbReference>
<dbReference type="InterPro" id="IPR040497">
    <property type="entry name" value="Glyco_transf_24"/>
</dbReference>
<dbReference type="Pfam" id="PF18404">
    <property type="entry name" value="Glyco_transf_24"/>
    <property type="match status" value="1"/>
</dbReference>
<dbReference type="Pfam" id="PF18403">
    <property type="entry name" value="Thioredoxin_15"/>
    <property type="match status" value="1"/>
</dbReference>
<evidence type="ECO:0008006" key="17">
    <source>
        <dbReference type="Google" id="ProtNLM"/>
    </source>
</evidence>
<comment type="cofactor">
    <cofactor evidence="1">
        <name>Ca(2+)</name>
        <dbReference type="ChEBI" id="CHEBI:29108"/>
    </cofactor>
</comment>
<feature type="region of interest" description="Disordered" evidence="9">
    <location>
        <begin position="1498"/>
        <end position="1526"/>
    </location>
</feature>
<keyword evidence="5" id="KW-0808">Transferase</keyword>
<evidence type="ECO:0000256" key="3">
    <source>
        <dbReference type="ARBA" id="ARBA00004922"/>
    </source>
</evidence>
<dbReference type="InterPro" id="IPR009448">
    <property type="entry name" value="UDP-g_GGtrans"/>
</dbReference>
<evidence type="ECO:0000256" key="8">
    <source>
        <dbReference type="ARBA" id="ARBA00023180"/>
    </source>
</evidence>
<evidence type="ECO:0000256" key="7">
    <source>
        <dbReference type="ARBA" id="ARBA00022824"/>
    </source>
</evidence>
<dbReference type="GO" id="GO:0018279">
    <property type="term" value="P:protein N-linked glycosylation via asparagine"/>
    <property type="evidence" value="ECO:0007669"/>
    <property type="project" value="TreeGrafter"/>
</dbReference>
<feature type="domain" description="UDP-glucose:glycoprotein glucosyltransferase thioredoxin-like" evidence="13">
    <location>
        <begin position="685"/>
        <end position="885"/>
    </location>
</feature>
<dbReference type="InterPro" id="IPR040525">
    <property type="entry name" value="UGGT_TRXL_4"/>
</dbReference>
<dbReference type="Pfam" id="PF18402">
    <property type="entry name" value="Thioredoxin_14"/>
    <property type="match status" value="1"/>
</dbReference>
<dbReference type="GO" id="GO:0036503">
    <property type="term" value="P:ERAD pathway"/>
    <property type="evidence" value="ECO:0007669"/>
    <property type="project" value="TreeGrafter"/>
</dbReference>
<dbReference type="InterPro" id="IPR040692">
    <property type="entry name" value="UGGT_TRXL_3"/>
</dbReference>
<accession>A0A507C4M4</accession>
<feature type="compositionally biased region" description="Basic and acidic residues" evidence="9">
    <location>
        <begin position="1511"/>
        <end position="1526"/>
    </location>
</feature>
<dbReference type="Gene3D" id="3.90.550.10">
    <property type="entry name" value="Spore Coat Polysaccharide Biosynthesis Protein SpsA, Chain A"/>
    <property type="match status" value="1"/>
</dbReference>
<organism evidence="15 16">
    <name type="scientific">Synchytrium endobioticum</name>
    <dbReference type="NCBI Taxonomy" id="286115"/>
    <lineage>
        <taxon>Eukaryota</taxon>
        <taxon>Fungi</taxon>
        <taxon>Fungi incertae sedis</taxon>
        <taxon>Chytridiomycota</taxon>
        <taxon>Chytridiomycota incertae sedis</taxon>
        <taxon>Chytridiomycetes</taxon>
        <taxon>Synchytriales</taxon>
        <taxon>Synchytriaceae</taxon>
        <taxon>Synchytrium</taxon>
    </lineage>
</organism>
<dbReference type="SUPFAM" id="SSF53448">
    <property type="entry name" value="Nucleotide-diphospho-sugar transferases"/>
    <property type="match status" value="1"/>
</dbReference>
<dbReference type="UniPathway" id="UPA00378"/>
<evidence type="ECO:0000259" key="13">
    <source>
        <dbReference type="Pfam" id="PF18403"/>
    </source>
</evidence>
<sequence length="1526" mass="170915">MEISSDAISNSVSTNNSPPIGCEELRATREFIHHDKSTAFFPFLSLLSESTIFKSNRIPTDEAAYKSVLDLLLQHQQALLSGPMAIPLLKMSLSLHEFAPAVQAHFQFYESTVVEEIASSNTSFNDCGNWVDWYGIQYCDSQAWMSDVSGLPHQEPRKLLPIDHIYTAVGKHGEKVPTAILYADLTSKDFMTWHSLLMQKADAGMITYVLRYRPPSVDRRPDTLYVSGYGVELAIKSTEYLVTDDRKIDPGHDQIVLSADDGIKKAAAADTTDILSNAEPVIQVLNTEEISDLSVKTAQYILAASDPFGTLQQLSQDFPRFAHLIAAITLQPLYENLATRIPQPQEDGIVILDAEQQSSSKLYLNGLEIDAETINVFKLLRLLKSEHKVVSSLVSLGFAPETAIELLSSIGGSETADEKMLGQMFDTRSDAVFWWNDLENDKRYQYRFGNSIQDLLRPSFPGQMKFIRKNLVSTIYAVNLAAPEQAKLVLESLSFIDRDIPIRMGLVPLIDASDEASSLIAEMILYTLHHKGRRDGRGFLQSLLLELLRKSQPEELLNDLKNVWTSKYADISLETIKNDELVMKQMALIREFMSRLGLTAKLGAVIVNGVLLDADETYTQRMVRTYFQHINYMIGQLLNLELGDNDNVYDYMMNLPHVLPRRNQYIFTSDSSPLKMVDVLQADDLGVVDELKYLSSPYSKEVAPVSIWVVGDLTTTFGAQLALNAIKSLKSADGMRVSFLHNPSLNDTVATLEKAMIPTILSLQDDSISSNDIESYLSAIVKGNKPSLSVTPKGHDETVTMKISSFVIDGLAIPSGPMMIIANGRVIGPLSEASVLTESDFQLLVNVERKERAGSLWTKIRSSHASSKWPESRSADIMLKVASVVMASNTAITASGTYTSDKGRVPKWTSLMKDNAHPELSFTNGVNPSEAFFRLVVTVDPASHTAQKISSIINVLKDMDKTHVEIRLTPASSLSKTPVSRFYRYSLSSEPSFDETGNLQGSYVRFDQMPLDPLLTLGYEVPNAWVVSAISSVHDLDNIKLAKLDAASRVKGVEAIFELKYILVEGHARDLSDNQPPRGLQFILGTPSHPAMGDTITMANLGYLQLKAFPGVLDLRIRPGRSRDIFEMVSAADSFQSRKNLATDALLGTEGSKIAVTSFEGVTLFPVVRRRSGMEDKDVLLPDEAEKTAATEGSFWKSIVGSLSRDKKRPAPTEATINVFSVASGHLYERFMGIMMLSVLRHTKSPVKFWLIADFLSPSFKDFVPLLAAEYDFDFEFVTYKWPHWLRAQTEKQRTIWGYKILFLDVLFPLSLEKVIFVDADQVVRTDLKELMDMDLKGRVYAYTPFCESRTEMDGFRFWKQGYWAQHLGGKPYHISALYVIDLVRFRQLATGDRLRQSYQMLSADPNSLANLDQDLPNNMQHQIPIFSLPQEWLWCETWCSDEELKTAKTIDLCNNPLTKEPKLDRARRILPEWEGLDNEIRRFADRIKKNVTVGDESGVTHGVASQTKELQAKDIKVEHGEKDEL</sequence>
<comment type="similarity">
    <text evidence="4">Belongs to the glycosyltransferase 8 family.</text>
</comment>
<evidence type="ECO:0000256" key="2">
    <source>
        <dbReference type="ARBA" id="ARBA00004319"/>
    </source>
</evidence>
<feature type="domain" description="Glucosyltransferase 24 catalytic" evidence="14">
    <location>
        <begin position="1217"/>
        <end position="1483"/>
    </location>
</feature>
<dbReference type="CDD" id="cd06432">
    <property type="entry name" value="GT8_HUGT1_C_like"/>
    <property type="match status" value="1"/>
</dbReference>
<reference evidence="15 16" key="1">
    <citation type="journal article" date="2019" name="Sci. Rep.">
        <title>Comparative genomics of chytrid fungi reveal insights into the obligate biotrophic and pathogenic lifestyle of Synchytrium endobioticum.</title>
        <authorList>
            <person name="van de Vossenberg B.T.L.H."/>
            <person name="Warris S."/>
            <person name="Nguyen H.D.T."/>
            <person name="van Gent-Pelzer M.P.E."/>
            <person name="Joly D.L."/>
            <person name="van de Geest H.C."/>
            <person name="Bonants P.J.M."/>
            <person name="Smith D.S."/>
            <person name="Levesque C.A."/>
            <person name="van der Lee T.A.J."/>
        </authorList>
    </citation>
    <scope>NUCLEOTIDE SEQUENCE [LARGE SCALE GENOMIC DNA]</scope>
    <source>
        <strain evidence="15 16">MB42</strain>
    </source>
</reference>
<gene>
    <name evidence="15" type="ORF">SeMB42_g07609</name>
</gene>
<keyword evidence="7" id="KW-0256">Endoplasmic reticulum</keyword>
<evidence type="ECO:0000256" key="6">
    <source>
        <dbReference type="ARBA" id="ARBA00022729"/>
    </source>
</evidence>
<dbReference type="STRING" id="286115.A0A507C4M4"/>
<dbReference type="GO" id="GO:0005788">
    <property type="term" value="C:endoplasmic reticulum lumen"/>
    <property type="evidence" value="ECO:0007669"/>
    <property type="project" value="UniProtKB-SubCell"/>
</dbReference>
<protein>
    <recommendedName>
        <fullName evidence="17">UDP-glucose:glycoprotein glucosyltransferase</fullName>
    </recommendedName>
</protein>
<dbReference type="FunFam" id="3.90.550.10:FF:000065">
    <property type="entry name" value="UDP-glucose:glycoprotein glucosyltransferase, putative"/>
    <property type="match status" value="1"/>
</dbReference>
<keyword evidence="16" id="KW-1185">Reference proteome</keyword>
<feature type="domain" description="UGGT thioredoxin-like" evidence="11">
    <location>
        <begin position="283"/>
        <end position="409"/>
    </location>
</feature>
<dbReference type="Pfam" id="PF18400">
    <property type="entry name" value="Thioredoxin_12"/>
    <property type="match status" value="1"/>
</dbReference>
<evidence type="ECO:0000313" key="16">
    <source>
        <dbReference type="Proteomes" id="UP000317494"/>
    </source>
</evidence>
<evidence type="ECO:0000313" key="15">
    <source>
        <dbReference type="EMBL" id="TPX32483.1"/>
    </source>
</evidence>
<evidence type="ECO:0000256" key="9">
    <source>
        <dbReference type="SAM" id="MobiDB-lite"/>
    </source>
</evidence>
<evidence type="ECO:0000259" key="10">
    <source>
        <dbReference type="Pfam" id="PF18400"/>
    </source>
</evidence>
<keyword evidence="8" id="KW-0325">Glycoprotein</keyword>
<dbReference type="Pfam" id="PF18401">
    <property type="entry name" value="Thioredoxin_13"/>
    <property type="match status" value="1"/>
</dbReference>
<dbReference type="GO" id="GO:0003980">
    <property type="term" value="F:UDP-glucose:glycoprotein glucosyltransferase activity"/>
    <property type="evidence" value="ECO:0007669"/>
    <property type="project" value="InterPro"/>
</dbReference>
<comment type="caution">
    <text evidence="15">The sequence shown here is derived from an EMBL/GenBank/DDBJ whole genome shotgun (WGS) entry which is preliminary data.</text>
</comment>
<evidence type="ECO:0000259" key="12">
    <source>
        <dbReference type="Pfam" id="PF18402"/>
    </source>
</evidence>
<feature type="domain" description="UGGT thioredoxin-like" evidence="10">
    <location>
        <begin position="29"/>
        <end position="218"/>
    </location>
</feature>
<dbReference type="Pfam" id="PF06427">
    <property type="entry name" value="UDP-g_GGTase"/>
    <property type="match status" value="1"/>
</dbReference>
<evidence type="ECO:0000256" key="5">
    <source>
        <dbReference type="ARBA" id="ARBA00022679"/>
    </source>
</evidence>
<evidence type="ECO:0000256" key="4">
    <source>
        <dbReference type="ARBA" id="ARBA00006351"/>
    </source>
</evidence>
<proteinExistence type="inferred from homology"/>
<dbReference type="PANTHER" id="PTHR11226">
    <property type="entry name" value="UDP-GLUCOSE GLYCOPROTEIN:GLUCOSYLTRANSFERASE"/>
    <property type="match status" value="1"/>
</dbReference>
<evidence type="ECO:0000259" key="11">
    <source>
        <dbReference type="Pfam" id="PF18401"/>
    </source>
</evidence>
<evidence type="ECO:0000259" key="14">
    <source>
        <dbReference type="Pfam" id="PF18404"/>
    </source>
</evidence>
<comment type="subcellular location">
    <subcellularLocation>
        <location evidence="2">Endoplasmic reticulum lumen</location>
    </subcellularLocation>
</comment>
<dbReference type="InterPro" id="IPR029044">
    <property type="entry name" value="Nucleotide-diphossugar_trans"/>
</dbReference>
<keyword evidence="6" id="KW-0732">Signal</keyword>
<dbReference type="InterPro" id="IPR040693">
    <property type="entry name" value="UGGT_TRXL_1"/>
</dbReference>
<name>A0A507C4M4_9FUNG</name>
<comment type="pathway">
    <text evidence="3">Protein modification; protein glycosylation.</text>
</comment>
<dbReference type="Proteomes" id="UP000317494">
    <property type="component" value="Unassembled WGS sequence"/>
</dbReference>
<evidence type="ECO:0000256" key="1">
    <source>
        <dbReference type="ARBA" id="ARBA00001913"/>
    </source>
</evidence>
<dbReference type="VEuPathDB" id="FungiDB:SeMB42_g07609"/>
<dbReference type="EMBL" id="QEAN01000568">
    <property type="protein sequence ID" value="TPX32483.1"/>
    <property type="molecule type" value="Genomic_DNA"/>
</dbReference>
<feature type="domain" description="UGGT thioredoxin-like" evidence="12">
    <location>
        <begin position="425"/>
        <end position="666"/>
    </location>
</feature>
<dbReference type="GO" id="GO:0051082">
    <property type="term" value="F:unfolded protein binding"/>
    <property type="evidence" value="ECO:0007669"/>
    <property type="project" value="TreeGrafter"/>
</dbReference>
<dbReference type="PANTHER" id="PTHR11226:SF0">
    <property type="entry name" value="UDP-GLUCOSE:GLYCOPROTEIN GLUCOSYLTRANSFERASE"/>
    <property type="match status" value="1"/>
</dbReference>